<comment type="caution">
    <text evidence="1">The sequence shown here is derived from an EMBL/GenBank/DDBJ whole genome shotgun (WGS) entry which is preliminary data.</text>
</comment>
<gene>
    <name evidence="1" type="ORF">HAX54_052125</name>
</gene>
<evidence type="ECO:0000313" key="2">
    <source>
        <dbReference type="Proteomes" id="UP000823775"/>
    </source>
</evidence>
<sequence length="159" mass="17318">MLVGDALRLPSTLVSASSNSYPFKFPSSPCQESLQLVKLKDLDNPYAEIRPLSAQNNREKENLLGVGGNSCKKSCTNCLESLSCKSFHEGLTFIRLSRFAQALSLALSRSYVILPGFLALTYGRNLLLLSSTTRLQVVVAHSKSRSCIYQMGPVEAATA</sequence>
<keyword evidence="2" id="KW-1185">Reference proteome</keyword>
<name>A0ABS8RRL8_DATST</name>
<organism evidence="1 2">
    <name type="scientific">Datura stramonium</name>
    <name type="common">Jimsonweed</name>
    <name type="synonym">Common thornapple</name>
    <dbReference type="NCBI Taxonomy" id="4076"/>
    <lineage>
        <taxon>Eukaryota</taxon>
        <taxon>Viridiplantae</taxon>
        <taxon>Streptophyta</taxon>
        <taxon>Embryophyta</taxon>
        <taxon>Tracheophyta</taxon>
        <taxon>Spermatophyta</taxon>
        <taxon>Magnoliopsida</taxon>
        <taxon>eudicotyledons</taxon>
        <taxon>Gunneridae</taxon>
        <taxon>Pentapetalae</taxon>
        <taxon>asterids</taxon>
        <taxon>lamiids</taxon>
        <taxon>Solanales</taxon>
        <taxon>Solanaceae</taxon>
        <taxon>Solanoideae</taxon>
        <taxon>Datureae</taxon>
        <taxon>Datura</taxon>
    </lineage>
</organism>
<dbReference type="Proteomes" id="UP000823775">
    <property type="component" value="Unassembled WGS sequence"/>
</dbReference>
<dbReference type="EMBL" id="JACEIK010000094">
    <property type="protein sequence ID" value="MCD7449419.1"/>
    <property type="molecule type" value="Genomic_DNA"/>
</dbReference>
<reference evidence="1 2" key="1">
    <citation type="journal article" date="2021" name="BMC Genomics">
        <title>Datura genome reveals duplications of psychoactive alkaloid biosynthetic genes and high mutation rate following tissue culture.</title>
        <authorList>
            <person name="Rajewski A."/>
            <person name="Carter-House D."/>
            <person name="Stajich J."/>
            <person name="Litt A."/>
        </authorList>
    </citation>
    <scope>NUCLEOTIDE SEQUENCE [LARGE SCALE GENOMIC DNA]</scope>
    <source>
        <strain evidence="1">AR-01</strain>
    </source>
</reference>
<evidence type="ECO:0000313" key="1">
    <source>
        <dbReference type="EMBL" id="MCD7449419.1"/>
    </source>
</evidence>
<accession>A0ABS8RRL8</accession>
<proteinExistence type="predicted"/>
<protein>
    <submittedName>
        <fullName evidence="1">Uncharacterized protein</fullName>
    </submittedName>
</protein>